<organism evidence="2 3">
    <name type="scientific">Paraconiothyrium brasiliense</name>
    <dbReference type="NCBI Taxonomy" id="300254"/>
    <lineage>
        <taxon>Eukaryota</taxon>
        <taxon>Fungi</taxon>
        <taxon>Dikarya</taxon>
        <taxon>Ascomycota</taxon>
        <taxon>Pezizomycotina</taxon>
        <taxon>Dothideomycetes</taxon>
        <taxon>Pleosporomycetidae</taxon>
        <taxon>Pleosporales</taxon>
        <taxon>Massarineae</taxon>
        <taxon>Didymosphaeriaceae</taxon>
        <taxon>Paraconiothyrium</taxon>
    </lineage>
</organism>
<sequence>MRSYVLASLATAAAATQIPFFVPGMGSGSEGAGIAPVASIVKADASTTVMALACPTGTDDTECGWGSNDLTISVIAKTVYALSVPAAQVSFDCTSKKDMTCTAAIATEFTDAGMDMFTAGNDGTATGTTVYPSSEVVFQTASVTAGEEKLSGGSGAASTTATAKESGAKETGASASSTLKTTGSVASTGASPSATGANATGTSVTPAQSTGAASKLGAAFLAVAGAAVVYVL</sequence>
<comment type="caution">
    <text evidence="2">The sequence shown here is derived from an EMBL/GenBank/DDBJ whole genome shotgun (WGS) entry which is preliminary data.</text>
</comment>
<evidence type="ECO:0000313" key="2">
    <source>
        <dbReference type="EMBL" id="KAL1596564.1"/>
    </source>
</evidence>
<accession>A0ABR3QXF6</accession>
<feature type="region of interest" description="Disordered" evidence="1">
    <location>
        <begin position="148"/>
        <end position="208"/>
    </location>
</feature>
<reference evidence="2 3" key="1">
    <citation type="submission" date="2024-02" db="EMBL/GenBank/DDBJ databases">
        <title>De novo assembly and annotation of 12 fungi associated with fruit tree decline syndrome in Ontario, Canada.</title>
        <authorList>
            <person name="Sulman M."/>
            <person name="Ellouze W."/>
            <person name="Ilyukhin E."/>
        </authorList>
    </citation>
    <scope>NUCLEOTIDE SEQUENCE [LARGE SCALE GENOMIC DNA]</scope>
    <source>
        <strain evidence="2 3">M42-189</strain>
    </source>
</reference>
<feature type="compositionally biased region" description="Low complexity" evidence="1">
    <location>
        <begin position="181"/>
        <end position="205"/>
    </location>
</feature>
<evidence type="ECO:0000256" key="1">
    <source>
        <dbReference type="SAM" id="MobiDB-lite"/>
    </source>
</evidence>
<evidence type="ECO:0000313" key="3">
    <source>
        <dbReference type="Proteomes" id="UP001521785"/>
    </source>
</evidence>
<dbReference type="PANTHER" id="PTHR40640:SF1">
    <property type="entry name" value="ANCHORED GLYCOPROTEIN, PUTATIVE (AFU_ORTHOLOGUE AFUA_8G04860)-RELATED"/>
    <property type="match status" value="1"/>
</dbReference>
<proteinExistence type="predicted"/>
<feature type="compositionally biased region" description="Low complexity" evidence="1">
    <location>
        <begin position="156"/>
        <end position="171"/>
    </location>
</feature>
<dbReference type="EMBL" id="JAKJXO020000014">
    <property type="protein sequence ID" value="KAL1596564.1"/>
    <property type="molecule type" value="Genomic_DNA"/>
</dbReference>
<gene>
    <name evidence="2" type="ORF">SLS60_009212</name>
</gene>
<dbReference type="Proteomes" id="UP001521785">
    <property type="component" value="Unassembled WGS sequence"/>
</dbReference>
<name>A0ABR3QXF6_9PLEO</name>
<protein>
    <submittedName>
        <fullName evidence="2">Uncharacterized protein</fullName>
    </submittedName>
</protein>
<dbReference type="PANTHER" id="PTHR40640">
    <property type="entry name" value="ANCHORED GLYCOPROTEIN, PUTATIVE (AFU_ORTHOLOGUE AFUA_8G04860)-RELATED"/>
    <property type="match status" value="1"/>
</dbReference>
<keyword evidence="3" id="KW-1185">Reference proteome</keyword>